<dbReference type="PANTHER" id="PTHR28018">
    <property type="entry name" value="RESPIRATORY SUPERCOMPLEX FACTOR 2, MITOCHONDRIAL"/>
    <property type="match status" value="1"/>
</dbReference>
<dbReference type="AlphaFoldDB" id="A0A9P5Y8V1"/>
<keyword evidence="4 6" id="KW-0472">Membrane</keyword>
<protein>
    <recommendedName>
        <fullName evidence="7">HIG1 domain-containing protein</fullName>
    </recommendedName>
</protein>
<evidence type="ECO:0000259" key="7">
    <source>
        <dbReference type="PROSITE" id="PS51503"/>
    </source>
</evidence>
<dbReference type="GO" id="GO:0005739">
    <property type="term" value="C:mitochondrion"/>
    <property type="evidence" value="ECO:0007669"/>
    <property type="project" value="UniProtKB-SubCell"/>
</dbReference>
<dbReference type="Pfam" id="PF04588">
    <property type="entry name" value="HIG_1_N"/>
    <property type="match status" value="1"/>
</dbReference>
<dbReference type="Proteomes" id="UP000807353">
    <property type="component" value="Unassembled WGS sequence"/>
</dbReference>
<evidence type="ECO:0000313" key="8">
    <source>
        <dbReference type="EMBL" id="KAF9464824.1"/>
    </source>
</evidence>
<dbReference type="InterPro" id="IPR007667">
    <property type="entry name" value="Hypoxia_induced_domain"/>
</dbReference>
<dbReference type="InterPro" id="IPR040153">
    <property type="entry name" value="Rcf2"/>
</dbReference>
<evidence type="ECO:0000256" key="6">
    <source>
        <dbReference type="SAM" id="Phobius"/>
    </source>
</evidence>
<keyword evidence="2 6" id="KW-0812">Transmembrane</keyword>
<keyword evidence="9" id="KW-1185">Reference proteome</keyword>
<evidence type="ECO:0000256" key="5">
    <source>
        <dbReference type="SAM" id="MobiDB-lite"/>
    </source>
</evidence>
<comment type="caution">
    <text evidence="8">The sequence shown here is derived from an EMBL/GenBank/DDBJ whole genome shotgun (WGS) entry which is preliminary data.</text>
</comment>
<feature type="transmembrane region" description="Helical" evidence="6">
    <location>
        <begin position="117"/>
        <end position="136"/>
    </location>
</feature>
<name>A0A9P5Y8V1_9AGAR</name>
<reference evidence="8" key="1">
    <citation type="submission" date="2020-11" db="EMBL/GenBank/DDBJ databases">
        <authorList>
            <consortium name="DOE Joint Genome Institute"/>
            <person name="Ahrendt S."/>
            <person name="Riley R."/>
            <person name="Andreopoulos W."/>
            <person name="Labutti K."/>
            <person name="Pangilinan J."/>
            <person name="Ruiz-Duenas F.J."/>
            <person name="Barrasa J.M."/>
            <person name="Sanchez-Garcia M."/>
            <person name="Camarero S."/>
            <person name="Miyauchi S."/>
            <person name="Serrano A."/>
            <person name="Linde D."/>
            <person name="Babiker R."/>
            <person name="Drula E."/>
            <person name="Ayuso-Fernandez I."/>
            <person name="Pacheco R."/>
            <person name="Padilla G."/>
            <person name="Ferreira P."/>
            <person name="Barriuso J."/>
            <person name="Kellner H."/>
            <person name="Castanera R."/>
            <person name="Alfaro M."/>
            <person name="Ramirez L."/>
            <person name="Pisabarro A.G."/>
            <person name="Kuo A."/>
            <person name="Tritt A."/>
            <person name="Lipzen A."/>
            <person name="He G."/>
            <person name="Yan M."/>
            <person name="Ng V."/>
            <person name="Cullen D."/>
            <person name="Martin F."/>
            <person name="Rosso M.-N."/>
            <person name="Henrissat B."/>
            <person name="Hibbett D."/>
            <person name="Martinez A.T."/>
            <person name="Grigoriev I.V."/>
        </authorList>
    </citation>
    <scope>NUCLEOTIDE SEQUENCE</scope>
    <source>
        <strain evidence="8">CBS 247.69</strain>
    </source>
</reference>
<feature type="domain" description="HIG1" evidence="7">
    <location>
        <begin position="89"/>
        <end position="180"/>
    </location>
</feature>
<evidence type="ECO:0000256" key="1">
    <source>
        <dbReference type="ARBA" id="ARBA00004173"/>
    </source>
</evidence>
<sequence>MGKTGTHLEAQEAASRRGAIEGALGSTIVAGLGSYYLHRRYPVYRALPLSLKSLGVIILIAPALTIQAERRGIEYERSQWEGEGVRLLSVKQEEEKQRWEQLSRKEKFADWADRNQYTLILGGWATSLGVAGLIISRDKIQTTAQKVVQARMWAQGLTIGLLIVAGALTQHKRAEAAQHLNNDHSWKALLDQQERDKQEAARRLKEEATPPSRRLPATL</sequence>
<dbReference type="GO" id="GO:0033617">
    <property type="term" value="P:mitochondrial respiratory chain complex IV assembly"/>
    <property type="evidence" value="ECO:0007669"/>
    <property type="project" value="TreeGrafter"/>
</dbReference>
<evidence type="ECO:0000256" key="2">
    <source>
        <dbReference type="ARBA" id="ARBA00022692"/>
    </source>
</evidence>
<dbReference type="PROSITE" id="PS51503">
    <property type="entry name" value="HIG1"/>
    <property type="match status" value="1"/>
</dbReference>
<keyword evidence="3 6" id="KW-1133">Transmembrane helix</keyword>
<dbReference type="EMBL" id="MU150251">
    <property type="protein sequence ID" value="KAF9464824.1"/>
    <property type="molecule type" value="Genomic_DNA"/>
</dbReference>
<feature type="compositionally biased region" description="Basic and acidic residues" evidence="5">
    <location>
        <begin position="196"/>
        <end position="208"/>
    </location>
</feature>
<feature type="transmembrane region" description="Helical" evidence="6">
    <location>
        <begin position="148"/>
        <end position="168"/>
    </location>
</feature>
<feature type="region of interest" description="Disordered" evidence="5">
    <location>
        <begin position="196"/>
        <end position="219"/>
    </location>
</feature>
<organism evidence="8 9">
    <name type="scientific">Collybia nuda</name>
    <dbReference type="NCBI Taxonomy" id="64659"/>
    <lineage>
        <taxon>Eukaryota</taxon>
        <taxon>Fungi</taxon>
        <taxon>Dikarya</taxon>
        <taxon>Basidiomycota</taxon>
        <taxon>Agaricomycotina</taxon>
        <taxon>Agaricomycetes</taxon>
        <taxon>Agaricomycetidae</taxon>
        <taxon>Agaricales</taxon>
        <taxon>Tricholomatineae</taxon>
        <taxon>Clitocybaceae</taxon>
        <taxon>Collybia</taxon>
    </lineage>
</organism>
<evidence type="ECO:0000256" key="3">
    <source>
        <dbReference type="ARBA" id="ARBA00022989"/>
    </source>
</evidence>
<accession>A0A9P5Y8V1</accession>
<dbReference type="OrthoDB" id="1915122at2759"/>
<proteinExistence type="predicted"/>
<evidence type="ECO:0000313" key="9">
    <source>
        <dbReference type="Proteomes" id="UP000807353"/>
    </source>
</evidence>
<dbReference type="PANTHER" id="PTHR28018:SF3">
    <property type="entry name" value="RESPIRATORY SUPERCOMPLEX FACTOR 2, MITOCHONDRIAL"/>
    <property type="match status" value="1"/>
</dbReference>
<evidence type="ECO:0000256" key="4">
    <source>
        <dbReference type="ARBA" id="ARBA00023136"/>
    </source>
</evidence>
<gene>
    <name evidence="8" type="ORF">BDZ94DRAFT_1320699</name>
</gene>
<comment type="subcellular location">
    <subcellularLocation>
        <location evidence="1">Mitochondrion</location>
    </subcellularLocation>
</comment>